<dbReference type="SUPFAM" id="SSF102705">
    <property type="entry name" value="NIF3 (NGG1p interacting factor 3)-like"/>
    <property type="match status" value="1"/>
</dbReference>
<comment type="similarity">
    <text evidence="1">Belongs to the GTP cyclohydrolase I type 2/NIF3 family.</text>
</comment>
<gene>
    <name evidence="6" type="ORF">IPP15_22235</name>
</gene>
<name>A0A9D7XRD8_9BACT</name>
<dbReference type="Proteomes" id="UP000808337">
    <property type="component" value="Unassembled WGS sequence"/>
</dbReference>
<comment type="caution">
    <text evidence="6">The sequence shown here is derived from an EMBL/GenBank/DDBJ whole genome shotgun (WGS) entry which is preliminary data.</text>
</comment>
<evidence type="ECO:0000313" key="7">
    <source>
        <dbReference type="Proteomes" id="UP000808337"/>
    </source>
</evidence>
<sequence>MTTPASELIQYLESVAPLHLQEKYDNSGLLVGSSSADVKGVLICLDCTEDVLDEAVQKGCNVVISHHPAIFYGLKQITGTSLTERLVIKAIKEDLILYAIHTNLDNILQNGVNERIAKQLDLNVEGILRPISTGTNEICGAGIIGAYSSPKTESEFLGLLKARMKTGVIRHSKLLGRPLQRVAVCGGSGSFLLEDAIREGAQVFVTADYKYHGFFDADDKLIICDIGHYESEQYTINVLHELISSKFATFAAHCTQLNTNPVHYFT</sequence>
<comment type="subunit">
    <text evidence="2">Homohexamer.</text>
</comment>
<dbReference type="Gene3D" id="3.40.1390.30">
    <property type="entry name" value="NIF3 (NGG1p interacting factor 3)-like"/>
    <property type="match status" value="2"/>
</dbReference>
<feature type="binding site" evidence="5">
    <location>
        <position position="67"/>
    </location>
    <ligand>
        <name>a divalent metal cation</name>
        <dbReference type="ChEBI" id="CHEBI:60240"/>
        <label>1</label>
    </ligand>
</feature>
<dbReference type="AlphaFoldDB" id="A0A9D7XRD8"/>
<feature type="binding site" evidence="5">
    <location>
        <position position="66"/>
    </location>
    <ligand>
        <name>a divalent metal cation</name>
        <dbReference type="ChEBI" id="CHEBI:60240"/>
        <label>1</label>
    </ligand>
</feature>
<evidence type="ECO:0000256" key="4">
    <source>
        <dbReference type="ARBA" id="ARBA00022723"/>
    </source>
</evidence>
<dbReference type="InterPro" id="IPR036069">
    <property type="entry name" value="DUF34/NIF3_sf"/>
</dbReference>
<dbReference type="EMBL" id="JADKGY010000032">
    <property type="protein sequence ID" value="MBK9985045.1"/>
    <property type="molecule type" value="Genomic_DNA"/>
</dbReference>
<reference evidence="6 7" key="1">
    <citation type="submission" date="2020-10" db="EMBL/GenBank/DDBJ databases">
        <title>Connecting structure to function with the recovery of over 1000 high-quality activated sludge metagenome-assembled genomes encoding full-length rRNA genes using long-read sequencing.</title>
        <authorList>
            <person name="Singleton C.M."/>
            <person name="Petriglieri F."/>
            <person name="Kristensen J.M."/>
            <person name="Kirkegaard R.H."/>
            <person name="Michaelsen T.Y."/>
            <person name="Andersen M.H."/>
            <person name="Karst S.M."/>
            <person name="Dueholm M.S."/>
            <person name="Nielsen P.H."/>
            <person name="Albertsen M."/>
        </authorList>
    </citation>
    <scope>NUCLEOTIDE SEQUENCE [LARGE SCALE GENOMIC DNA]</scope>
    <source>
        <strain evidence="6">Ribe_18-Q3-R11-54_MAXAC.273</strain>
    </source>
</reference>
<protein>
    <recommendedName>
        <fullName evidence="3">GTP cyclohydrolase 1 type 2 homolog</fullName>
    </recommendedName>
</protein>
<feature type="binding site" evidence="5">
    <location>
        <position position="232"/>
    </location>
    <ligand>
        <name>a divalent metal cation</name>
        <dbReference type="ChEBI" id="CHEBI:60240"/>
        <label>1</label>
    </ligand>
</feature>
<accession>A0A9D7XRD8</accession>
<evidence type="ECO:0000256" key="1">
    <source>
        <dbReference type="ARBA" id="ARBA00006964"/>
    </source>
</evidence>
<dbReference type="GO" id="GO:0005737">
    <property type="term" value="C:cytoplasm"/>
    <property type="evidence" value="ECO:0007669"/>
    <property type="project" value="TreeGrafter"/>
</dbReference>
<evidence type="ECO:0000256" key="3">
    <source>
        <dbReference type="ARBA" id="ARBA00022112"/>
    </source>
</evidence>
<dbReference type="Pfam" id="PF01784">
    <property type="entry name" value="DUF34_NIF3"/>
    <property type="match status" value="1"/>
</dbReference>
<dbReference type="NCBIfam" id="TIGR00486">
    <property type="entry name" value="YbgI_SA1388"/>
    <property type="match status" value="1"/>
</dbReference>
<dbReference type="PANTHER" id="PTHR13799:SF14">
    <property type="entry name" value="GTP CYCLOHYDROLASE 1 TYPE 2 HOMOLOG"/>
    <property type="match status" value="1"/>
</dbReference>
<dbReference type="PANTHER" id="PTHR13799">
    <property type="entry name" value="NGG1 INTERACTING FACTOR 3"/>
    <property type="match status" value="1"/>
</dbReference>
<feature type="binding site" evidence="5">
    <location>
        <position position="105"/>
    </location>
    <ligand>
        <name>a divalent metal cation</name>
        <dbReference type="ChEBI" id="CHEBI:60240"/>
        <label>1</label>
    </ligand>
</feature>
<feature type="binding site" evidence="5">
    <location>
        <position position="228"/>
    </location>
    <ligand>
        <name>a divalent metal cation</name>
        <dbReference type="ChEBI" id="CHEBI:60240"/>
        <label>1</label>
    </ligand>
</feature>
<evidence type="ECO:0000256" key="2">
    <source>
        <dbReference type="ARBA" id="ARBA00011643"/>
    </source>
</evidence>
<dbReference type="FunFam" id="3.40.1390.30:FF:000001">
    <property type="entry name" value="GTP cyclohydrolase 1 type 2"/>
    <property type="match status" value="1"/>
</dbReference>
<organism evidence="6 7">
    <name type="scientific">Candidatus Opimibacter skivensis</name>
    <dbReference type="NCBI Taxonomy" id="2982028"/>
    <lineage>
        <taxon>Bacteria</taxon>
        <taxon>Pseudomonadati</taxon>
        <taxon>Bacteroidota</taxon>
        <taxon>Saprospiria</taxon>
        <taxon>Saprospirales</taxon>
        <taxon>Saprospiraceae</taxon>
        <taxon>Candidatus Opimibacter</taxon>
    </lineage>
</organism>
<evidence type="ECO:0000256" key="5">
    <source>
        <dbReference type="PIRSR" id="PIRSR602678-1"/>
    </source>
</evidence>
<proteinExistence type="inferred from homology"/>
<dbReference type="InterPro" id="IPR002678">
    <property type="entry name" value="DUF34/NIF3"/>
</dbReference>
<keyword evidence="4 5" id="KW-0479">Metal-binding</keyword>
<evidence type="ECO:0000313" key="6">
    <source>
        <dbReference type="EMBL" id="MBK9985045.1"/>
    </source>
</evidence>
<dbReference type="GO" id="GO:0046872">
    <property type="term" value="F:metal ion binding"/>
    <property type="evidence" value="ECO:0007669"/>
    <property type="project" value="UniProtKB-KW"/>
</dbReference>